<name>A0A1M5XS18_9BRAD</name>
<evidence type="ECO:0000313" key="2">
    <source>
        <dbReference type="Proteomes" id="UP000189796"/>
    </source>
</evidence>
<sequence length="205" mass="22675">MAPNMALKRARKAQRRKQVVAQKRRAEVLEASLPARVLRAAIAPIRHCFLTESVFDIGMGTLVLARGATPHHIALSSFLIDVFCLGIKDVMFESVEREDFEMYMDATDAGSPMVSVDPSYARKLLRDLAAWSQSIGFAPHRDFAAVERLFGDVSADASDAGFRFGRDGKPFYIPGSNDTAPLIHRRIEQLRKSLGDDGFGFEMAA</sequence>
<dbReference type="AlphaFoldDB" id="A0A1M5XS18"/>
<protein>
    <submittedName>
        <fullName evidence="1">Uncharacterized protein</fullName>
    </submittedName>
</protein>
<dbReference type="OrthoDB" id="289429at2"/>
<dbReference type="EMBL" id="LT670817">
    <property type="protein sequence ID" value="SHI02611.1"/>
    <property type="molecule type" value="Genomic_DNA"/>
</dbReference>
<dbReference type="RefSeq" id="WP_079605752.1">
    <property type="nucleotide sequence ID" value="NZ_LT670817.1"/>
</dbReference>
<organism evidence="1 2">
    <name type="scientific">Bradyrhizobium erythrophlei</name>
    <dbReference type="NCBI Taxonomy" id="1437360"/>
    <lineage>
        <taxon>Bacteria</taxon>
        <taxon>Pseudomonadati</taxon>
        <taxon>Pseudomonadota</taxon>
        <taxon>Alphaproteobacteria</taxon>
        <taxon>Hyphomicrobiales</taxon>
        <taxon>Nitrobacteraceae</taxon>
        <taxon>Bradyrhizobium</taxon>
    </lineage>
</organism>
<proteinExistence type="predicted"/>
<accession>A0A1M5XS18</accession>
<gene>
    <name evidence="1" type="ORF">SAMN05443248_7574</name>
</gene>
<evidence type="ECO:0000313" key="1">
    <source>
        <dbReference type="EMBL" id="SHI02611.1"/>
    </source>
</evidence>
<dbReference type="Proteomes" id="UP000189796">
    <property type="component" value="Chromosome I"/>
</dbReference>
<reference evidence="1 2" key="1">
    <citation type="submission" date="2016-11" db="EMBL/GenBank/DDBJ databases">
        <authorList>
            <person name="Jaros S."/>
            <person name="Januszkiewicz K."/>
            <person name="Wedrychowicz H."/>
        </authorList>
    </citation>
    <scope>NUCLEOTIDE SEQUENCE [LARGE SCALE GENOMIC DNA]</scope>
    <source>
        <strain evidence="1 2">GAS138</strain>
    </source>
</reference>